<organismHost>
    <name type="scientific">Homo sapiens</name>
    <name type="common">Human</name>
    <dbReference type="NCBI Taxonomy" id="9606"/>
</organismHost>
<protein>
    <submittedName>
        <fullName evidence="1">Truncated pol protein</fullName>
    </submittedName>
</protein>
<name>Q3S7U1_HV1</name>
<reference evidence="1" key="1">
    <citation type="submission" date="2005-08" db="EMBL/GenBank/DDBJ databases">
        <title>Genomic Diversity of HIV-1 subtypes in Northern Kenya.</title>
        <authorList>
            <person name="Khamadi S.A."/>
            <person name="Ochieng W."/>
            <person name="Lihana R.W."/>
            <person name="Kiptoo M.K."/>
            <person name="Kinyua J.G."/>
            <person name="Lagat N."/>
            <person name="Muriuki J."/>
            <person name="Mwangi J."/>
            <person name="Pelle R."/>
            <person name="Muigai A."/>
            <person name="Carter J."/>
            <person name="Yamada R."/>
            <person name="Mpoke S."/>
        </authorList>
    </citation>
    <scope>NUCLEOTIDE SEQUENCE</scope>
    <source>
        <strain evidence="1">MYDH022</strain>
    </source>
</reference>
<gene>
    <name evidence="1" type="primary">pol</name>
</gene>
<organism evidence="1">
    <name type="scientific">Human immunodeficiency virus type 1</name>
    <name type="common">HIV-1</name>
    <dbReference type="NCBI Taxonomy" id="11676"/>
    <lineage>
        <taxon>Viruses</taxon>
        <taxon>Riboviria</taxon>
        <taxon>Pararnavirae</taxon>
        <taxon>Artverviricota</taxon>
        <taxon>Revtraviricetes</taxon>
        <taxon>Ortervirales</taxon>
        <taxon>Retroviridae</taxon>
        <taxon>Orthoretrovirinae</taxon>
        <taxon>Lentivirus</taxon>
        <taxon>Lentivirus humimdef1</taxon>
    </lineage>
</organism>
<accession>Q3S7U1</accession>
<evidence type="ECO:0000313" key="1">
    <source>
        <dbReference type="EMBL" id="AAZ91565.1"/>
    </source>
</evidence>
<dbReference type="EMBL" id="DQ155039">
    <property type="protein sequence ID" value="AAZ91565.1"/>
    <property type="molecule type" value="Genomic_DNA"/>
</dbReference>
<proteinExistence type="predicted"/>
<feature type="non-terminal residue" evidence="1">
    <location>
        <position position="1"/>
    </location>
</feature>
<sequence>EFLFYLKINAWNVAMKVMTYVQWAQFHHGYI</sequence>